<evidence type="ECO:0000256" key="2">
    <source>
        <dbReference type="SAM" id="SignalP"/>
    </source>
</evidence>
<feature type="signal peptide" evidence="2">
    <location>
        <begin position="1"/>
        <end position="21"/>
    </location>
</feature>
<dbReference type="AlphaFoldDB" id="A0A934QN65"/>
<dbReference type="EMBL" id="JAENJH010000001">
    <property type="protein sequence ID" value="MBK1782896.1"/>
    <property type="molecule type" value="Genomic_DNA"/>
</dbReference>
<evidence type="ECO:0000256" key="1">
    <source>
        <dbReference type="SAM" id="MobiDB-lite"/>
    </source>
</evidence>
<keyword evidence="4" id="KW-1185">Reference proteome</keyword>
<comment type="caution">
    <text evidence="3">The sequence shown here is derived from an EMBL/GenBank/DDBJ whole genome shotgun (WGS) entry which is preliminary data.</text>
</comment>
<evidence type="ECO:0000313" key="3">
    <source>
        <dbReference type="EMBL" id="MBK1782896.1"/>
    </source>
</evidence>
<name>A0A934QN65_9PSEU</name>
<keyword evidence="2" id="KW-0732">Signal</keyword>
<organism evidence="3 4">
    <name type="scientific">Prauserella cavernicola</name>
    <dbReference type="NCBI Taxonomy" id="2800127"/>
    <lineage>
        <taxon>Bacteria</taxon>
        <taxon>Bacillati</taxon>
        <taxon>Actinomycetota</taxon>
        <taxon>Actinomycetes</taxon>
        <taxon>Pseudonocardiales</taxon>
        <taxon>Pseudonocardiaceae</taxon>
        <taxon>Prauserella</taxon>
    </lineage>
</organism>
<evidence type="ECO:0000313" key="4">
    <source>
        <dbReference type="Proteomes" id="UP000635245"/>
    </source>
</evidence>
<feature type="chain" id="PRO_5039308008" description="Lipoprotein" evidence="2">
    <location>
        <begin position="22"/>
        <end position="211"/>
    </location>
</feature>
<evidence type="ECO:0008006" key="5">
    <source>
        <dbReference type="Google" id="ProtNLM"/>
    </source>
</evidence>
<feature type="region of interest" description="Disordered" evidence="1">
    <location>
        <begin position="24"/>
        <end position="70"/>
    </location>
</feature>
<dbReference type="PROSITE" id="PS51257">
    <property type="entry name" value="PROKAR_LIPOPROTEIN"/>
    <property type="match status" value="1"/>
</dbReference>
<accession>A0A934QN65</accession>
<gene>
    <name evidence="3" type="ORF">JHE00_01065</name>
</gene>
<proteinExistence type="predicted"/>
<protein>
    <recommendedName>
        <fullName evidence="5">Lipoprotein</fullName>
    </recommendedName>
</protein>
<reference evidence="3" key="1">
    <citation type="submission" date="2020-12" db="EMBL/GenBank/DDBJ databases">
        <title>Prauserella sp. ASG 168, a novel actinomycete isolated from cave rock.</title>
        <authorList>
            <person name="Suriyachadkun C."/>
        </authorList>
    </citation>
    <scope>NUCLEOTIDE SEQUENCE</scope>
    <source>
        <strain evidence="3">ASG 168</strain>
    </source>
</reference>
<dbReference type="Proteomes" id="UP000635245">
    <property type="component" value="Unassembled WGS sequence"/>
</dbReference>
<feature type="compositionally biased region" description="Low complexity" evidence="1">
    <location>
        <begin position="35"/>
        <end position="60"/>
    </location>
</feature>
<sequence>MYKRRVAFAAAMASLALGLSACGGDEDTAGEQTTEQPAPSSAESSAAESSEATEQADTASGDITAPGTELKIGETATVPFEYGTDKSGTIAVTVTAIEQGEEADLAQFGERAKGLVPYFVKYTVENVDGSDLAYSNLSLRAVTAEGRSTGVVITGGVEGKCESETADQDFTTAGASYETCRLQAGQAGVEVAGAEFSEGDDYSDDPIVWTK</sequence>